<proteinExistence type="predicted"/>
<organism evidence="1">
    <name type="scientific">uncultured Caudovirales phage</name>
    <dbReference type="NCBI Taxonomy" id="2100421"/>
    <lineage>
        <taxon>Viruses</taxon>
        <taxon>Duplodnaviria</taxon>
        <taxon>Heunggongvirae</taxon>
        <taxon>Uroviricota</taxon>
        <taxon>Caudoviricetes</taxon>
        <taxon>Peduoviridae</taxon>
        <taxon>Maltschvirus</taxon>
        <taxon>Maltschvirus maltsch</taxon>
    </lineage>
</organism>
<name>A0A6J5NXY3_9CAUD</name>
<evidence type="ECO:0000313" key="1">
    <source>
        <dbReference type="EMBL" id="CAB4161888.1"/>
    </source>
</evidence>
<accession>A0A6J5NXY3</accession>
<gene>
    <name evidence="1" type="ORF">UFOVP780_1</name>
</gene>
<sequence>MATSLTISSSTYAGALALPYVQAAILSGETLSKGYVTIKENVKYKAVIKILSSSGLVTSASCDFTT</sequence>
<feature type="non-terminal residue" evidence="1">
    <location>
        <position position="66"/>
    </location>
</feature>
<protein>
    <submittedName>
        <fullName evidence="1">Uncharacterized protein</fullName>
    </submittedName>
</protein>
<dbReference type="EMBL" id="LR796730">
    <property type="protein sequence ID" value="CAB4161888.1"/>
    <property type="molecule type" value="Genomic_DNA"/>
</dbReference>
<reference evidence="1" key="1">
    <citation type="submission" date="2020-04" db="EMBL/GenBank/DDBJ databases">
        <authorList>
            <person name="Chiriac C."/>
            <person name="Salcher M."/>
            <person name="Ghai R."/>
            <person name="Kavagutti S V."/>
        </authorList>
    </citation>
    <scope>NUCLEOTIDE SEQUENCE</scope>
</reference>